<feature type="transmembrane region" description="Helical" evidence="1">
    <location>
        <begin position="58"/>
        <end position="78"/>
    </location>
</feature>
<feature type="transmembrane region" description="Helical" evidence="1">
    <location>
        <begin position="160"/>
        <end position="180"/>
    </location>
</feature>
<name>A0ABU1RWI0_9GAMM</name>
<sequence>MSITRMTERHRILLRKMLPFWKLAFELLLIAAFVFYGIRHWEDMRTVVQRISPSTLCLSIGIYTCSHFLAAAMAQLLFSANGYPLHYATFLRIHLQRLPAKYLPGGIWQSIGRGADLVGIGIPTRTVIQTLLVEQLLAIWWAGFLGFLLAGLAFNGKVPIAAIAAACALLAGGIVATVLARMFKPDLVRLINAARSSRVCAVYVIGWSLLASAFTCYLWLGGLTQAGPLRIASSYLVSWMLGAMAFFAPQGMGVFELAMQYAIFPLQNKAEALWLIGSYRPVVLVADMLAWLASWHWRRMASSSNGIS</sequence>
<gene>
    <name evidence="2" type="ORF">J2W94_003422</name>
</gene>
<organism evidence="2 3">
    <name type="scientific">Pseudoxanthomonas sacheonensis</name>
    <dbReference type="NCBI Taxonomy" id="443615"/>
    <lineage>
        <taxon>Bacteria</taxon>
        <taxon>Pseudomonadati</taxon>
        <taxon>Pseudomonadota</taxon>
        <taxon>Gammaproteobacteria</taxon>
        <taxon>Lysobacterales</taxon>
        <taxon>Lysobacteraceae</taxon>
        <taxon>Pseudoxanthomonas</taxon>
    </lineage>
</organism>
<keyword evidence="1" id="KW-1133">Transmembrane helix</keyword>
<feature type="transmembrane region" description="Helical" evidence="1">
    <location>
        <begin position="136"/>
        <end position="154"/>
    </location>
</feature>
<feature type="transmembrane region" description="Helical" evidence="1">
    <location>
        <begin position="272"/>
        <end position="293"/>
    </location>
</feature>
<feature type="transmembrane region" description="Helical" evidence="1">
    <location>
        <begin position="232"/>
        <end position="251"/>
    </location>
</feature>
<proteinExistence type="predicted"/>
<keyword evidence="1" id="KW-0472">Membrane</keyword>
<evidence type="ECO:0000313" key="2">
    <source>
        <dbReference type="EMBL" id="MDR6843115.1"/>
    </source>
</evidence>
<comment type="caution">
    <text evidence="2">The sequence shown here is derived from an EMBL/GenBank/DDBJ whole genome shotgun (WGS) entry which is preliminary data.</text>
</comment>
<protein>
    <recommendedName>
        <fullName evidence="4">Flippase-like domain-containing protein</fullName>
    </recommendedName>
</protein>
<dbReference type="EMBL" id="JAVDTT010000005">
    <property type="protein sequence ID" value="MDR6843115.1"/>
    <property type="molecule type" value="Genomic_DNA"/>
</dbReference>
<reference evidence="2 3" key="1">
    <citation type="submission" date="2023-07" db="EMBL/GenBank/DDBJ databases">
        <title>Sorghum-associated microbial communities from plants grown in Nebraska, USA.</title>
        <authorList>
            <person name="Schachtman D."/>
        </authorList>
    </citation>
    <scope>NUCLEOTIDE SEQUENCE [LARGE SCALE GENOMIC DNA]</scope>
    <source>
        <strain evidence="2 3">BE107</strain>
    </source>
</reference>
<keyword evidence="3" id="KW-1185">Reference proteome</keyword>
<dbReference type="Proteomes" id="UP001254759">
    <property type="component" value="Unassembled WGS sequence"/>
</dbReference>
<feature type="transmembrane region" description="Helical" evidence="1">
    <location>
        <begin position="200"/>
        <end position="220"/>
    </location>
</feature>
<keyword evidence="1" id="KW-0812">Transmembrane</keyword>
<evidence type="ECO:0000256" key="1">
    <source>
        <dbReference type="SAM" id="Phobius"/>
    </source>
</evidence>
<evidence type="ECO:0000313" key="3">
    <source>
        <dbReference type="Proteomes" id="UP001254759"/>
    </source>
</evidence>
<evidence type="ECO:0008006" key="4">
    <source>
        <dbReference type="Google" id="ProtNLM"/>
    </source>
</evidence>
<feature type="transmembrane region" description="Helical" evidence="1">
    <location>
        <begin position="20"/>
        <end position="38"/>
    </location>
</feature>
<accession>A0ABU1RWI0</accession>